<evidence type="ECO:0000256" key="1">
    <source>
        <dbReference type="SAM" id="Phobius"/>
    </source>
</evidence>
<evidence type="ECO:0000313" key="2">
    <source>
        <dbReference type="EMBL" id="KAA0875352.1"/>
    </source>
</evidence>
<organism evidence="2 3">
    <name type="scientific">Nitrincola tapanii</name>
    <dbReference type="NCBI Taxonomy" id="1708751"/>
    <lineage>
        <taxon>Bacteria</taxon>
        <taxon>Pseudomonadati</taxon>
        <taxon>Pseudomonadota</taxon>
        <taxon>Gammaproteobacteria</taxon>
        <taxon>Oceanospirillales</taxon>
        <taxon>Oceanospirillaceae</taxon>
        <taxon>Nitrincola</taxon>
    </lineage>
</organism>
<protein>
    <recommendedName>
        <fullName evidence="4">Peptidase</fullName>
    </recommendedName>
</protein>
<keyword evidence="1" id="KW-0472">Membrane</keyword>
<dbReference type="Proteomes" id="UP000325302">
    <property type="component" value="Unassembled WGS sequence"/>
</dbReference>
<evidence type="ECO:0000313" key="3">
    <source>
        <dbReference type="Proteomes" id="UP000325302"/>
    </source>
</evidence>
<sequence>MKYLSKTQRWMRPLHIYTSMGMLFVMLFFTLTGLTLNNRHWLPEPDQLYSIESELPLVWSQTQLWQSDPMLAASQVWLWLKDENNISSGEIKFDWNEDEGMLTIDIRRPGSYSLIEVIPEESYLFIEEQSFGWLAILNDLHMGRYSGEIWSVFIDVAAIIMLLFTLTGMWLVLFHPKRRPRTLTLAGMGAAIMFIIYWGILL</sequence>
<keyword evidence="1" id="KW-1133">Transmembrane helix</keyword>
<dbReference type="OrthoDB" id="27171at2"/>
<proteinExistence type="predicted"/>
<comment type="caution">
    <text evidence="2">The sequence shown here is derived from an EMBL/GenBank/DDBJ whole genome shotgun (WGS) entry which is preliminary data.</text>
</comment>
<dbReference type="PANTHER" id="PTHR40115:SF1">
    <property type="entry name" value="INNER MEMBRANE PROTEIN WITH PEPSY TM HELIX"/>
    <property type="match status" value="1"/>
</dbReference>
<dbReference type="InterPro" id="IPR032307">
    <property type="entry name" value="PepSY_TM-like_2"/>
</dbReference>
<keyword evidence="1" id="KW-0812">Transmembrane</keyword>
<dbReference type="AlphaFoldDB" id="A0A5A9W406"/>
<reference evidence="2 3" key="1">
    <citation type="submission" date="2019-03" db="EMBL/GenBank/DDBJ databases">
        <title>Nitrincola sp. nov. isolated from an Indian soda lake.</title>
        <authorList>
            <person name="Joshi A."/>
            <person name="Thite S.V."/>
            <person name="Joseph N."/>
            <person name="Dhotre D."/>
            <person name="Moorthy M."/>
            <person name="Shouche Y.S."/>
        </authorList>
    </citation>
    <scope>NUCLEOTIDE SEQUENCE [LARGE SCALE GENOMIC DNA]</scope>
    <source>
        <strain evidence="2 3">MEB193</strain>
    </source>
</reference>
<accession>A0A5A9W406</accession>
<feature type="transmembrane region" description="Helical" evidence="1">
    <location>
        <begin position="183"/>
        <end position="200"/>
    </location>
</feature>
<keyword evidence="3" id="KW-1185">Reference proteome</keyword>
<name>A0A5A9W406_9GAMM</name>
<dbReference type="EMBL" id="SMRS01000003">
    <property type="protein sequence ID" value="KAA0875352.1"/>
    <property type="molecule type" value="Genomic_DNA"/>
</dbReference>
<dbReference type="RefSeq" id="WP_149390360.1">
    <property type="nucleotide sequence ID" value="NZ_SMRS01000003.1"/>
</dbReference>
<feature type="transmembrane region" description="Helical" evidence="1">
    <location>
        <begin position="14"/>
        <end position="36"/>
    </location>
</feature>
<gene>
    <name evidence="2" type="ORF">E1H14_05005</name>
</gene>
<evidence type="ECO:0008006" key="4">
    <source>
        <dbReference type="Google" id="ProtNLM"/>
    </source>
</evidence>
<dbReference type="Pfam" id="PF16357">
    <property type="entry name" value="PepSY_TM_like_2"/>
    <property type="match status" value="1"/>
</dbReference>
<feature type="transmembrane region" description="Helical" evidence="1">
    <location>
        <begin position="149"/>
        <end position="171"/>
    </location>
</feature>
<dbReference type="PANTHER" id="PTHR40115">
    <property type="entry name" value="INNER MEMBRANE PROTEIN WITH PEPSY TM HELIX"/>
    <property type="match status" value="1"/>
</dbReference>